<gene>
    <name evidence="7" type="ORF">GND95_10775</name>
</gene>
<dbReference type="RefSeq" id="WP_158741171.1">
    <property type="nucleotide sequence ID" value="NZ_WSLF01000011.1"/>
</dbReference>
<evidence type="ECO:0000256" key="2">
    <source>
        <dbReference type="ARBA" id="ARBA00022722"/>
    </source>
</evidence>
<dbReference type="CDD" id="cd09877">
    <property type="entry name" value="PIN_YacL-like"/>
    <property type="match status" value="1"/>
</dbReference>
<evidence type="ECO:0000256" key="5">
    <source>
        <dbReference type="SAM" id="Phobius"/>
    </source>
</evidence>
<dbReference type="InterPro" id="IPR052041">
    <property type="entry name" value="Nucleic_acid_metab_PIN/TRAM"/>
</dbReference>
<keyword evidence="4" id="KW-0460">Magnesium</keyword>
<sequence>MGKILRVIIAIILGSLTYVLCNTLYIGYLKPIDFFGQVPEKFDFIFALGVALLVLIICYITVSSIITDLILKQMKSLEELFTKMSLKEIIINVGGIFAGLILANLLGIAVLQYGPIGTLIILTLNLIFGYLGYQIAQRKKEELKILETNPVVEHEIAKPKILDTSVIIDGRILDILKTGLVEGKILIPTFVLEELRHIADSSDTLKRNRGRRGLDILNAIQKQLEIPVEIVEIDYKDISEVDSKLLKMAQELDAIVVTNDFNLNKVADFQGVFVFNINELANAVKPVVLPGEDLEVTVIKDGKEDGQGIAYLNDGTMIVIEGGKRHIGETIKVLVTSVLQTAAGRMIFTKAKDE</sequence>
<dbReference type="OrthoDB" id="9780734at2"/>
<evidence type="ECO:0000313" key="7">
    <source>
        <dbReference type="EMBL" id="KAE9631993.1"/>
    </source>
</evidence>
<evidence type="ECO:0000259" key="6">
    <source>
        <dbReference type="PROSITE" id="PS50926"/>
    </source>
</evidence>
<comment type="caution">
    <text evidence="7">The sequence shown here is derived from an EMBL/GenBank/DDBJ whole genome shotgun (WGS) entry which is preliminary data.</text>
</comment>
<dbReference type="PANTHER" id="PTHR11603">
    <property type="entry name" value="AAA FAMILY ATPASE"/>
    <property type="match status" value="1"/>
</dbReference>
<dbReference type="InterPro" id="IPR012340">
    <property type="entry name" value="NA-bd_OB-fold"/>
</dbReference>
<reference evidence="7 8" key="1">
    <citation type="submission" date="2019-12" db="EMBL/GenBank/DDBJ databases">
        <title>Defluviitalea raffinosedens, isolated from a biogas fermenter, genome sequencing and characterization.</title>
        <authorList>
            <person name="Rettenmaier R."/>
            <person name="Schneider M."/>
            <person name="Neuhaus K."/>
            <person name="Liebl W."/>
            <person name="Zverlov V."/>
        </authorList>
    </citation>
    <scope>NUCLEOTIDE SEQUENCE [LARGE SCALE GENOMIC DNA]</scope>
    <source>
        <strain evidence="7 8">249c-K6</strain>
    </source>
</reference>
<name>A0A7C8HH71_9FIRM</name>
<evidence type="ECO:0000256" key="1">
    <source>
        <dbReference type="ARBA" id="ARBA00001946"/>
    </source>
</evidence>
<evidence type="ECO:0000313" key="8">
    <source>
        <dbReference type="Proteomes" id="UP000483018"/>
    </source>
</evidence>
<dbReference type="Pfam" id="PF01938">
    <property type="entry name" value="TRAM"/>
    <property type="match status" value="1"/>
</dbReference>
<keyword evidence="5" id="KW-0812">Transmembrane</keyword>
<protein>
    <submittedName>
        <fullName evidence="7">TRAM domain-containing protein</fullName>
    </submittedName>
</protein>
<dbReference type="AlphaFoldDB" id="A0A7C8HH71"/>
<dbReference type="GO" id="GO:0004518">
    <property type="term" value="F:nuclease activity"/>
    <property type="evidence" value="ECO:0007669"/>
    <property type="project" value="UniProtKB-KW"/>
</dbReference>
<feature type="transmembrane region" description="Helical" evidence="5">
    <location>
        <begin position="44"/>
        <end position="69"/>
    </location>
</feature>
<dbReference type="PROSITE" id="PS50926">
    <property type="entry name" value="TRAM"/>
    <property type="match status" value="1"/>
</dbReference>
<feature type="domain" description="TRAM" evidence="6">
    <location>
        <begin position="287"/>
        <end position="348"/>
    </location>
</feature>
<dbReference type="InterPro" id="IPR029060">
    <property type="entry name" value="PIN-like_dom_sf"/>
</dbReference>
<feature type="transmembrane region" description="Helical" evidence="5">
    <location>
        <begin position="89"/>
        <end position="110"/>
    </location>
</feature>
<dbReference type="Gene3D" id="3.40.50.1010">
    <property type="entry name" value="5'-nuclease"/>
    <property type="match status" value="1"/>
</dbReference>
<keyword evidence="3" id="KW-0378">Hydrolase</keyword>
<dbReference type="InterPro" id="IPR002716">
    <property type="entry name" value="PIN_dom"/>
</dbReference>
<feature type="transmembrane region" description="Helical" evidence="5">
    <location>
        <begin position="116"/>
        <end position="136"/>
    </location>
</feature>
<dbReference type="InterPro" id="IPR002792">
    <property type="entry name" value="TRAM_dom"/>
</dbReference>
<comment type="cofactor">
    <cofactor evidence="1">
        <name>Mg(2+)</name>
        <dbReference type="ChEBI" id="CHEBI:18420"/>
    </cofactor>
</comment>
<evidence type="ECO:0000256" key="4">
    <source>
        <dbReference type="ARBA" id="ARBA00022842"/>
    </source>
</evidence>
<dbReference type="Pfam" id="PF01850">
    <property type="entry name" value="PIN"/>
    <property type="match status" value="1"/>
</dbReference>
<dbReference type="Proteomes" id="UP000483018">
    <property type="component" value="Unassembled WGS sequence"/>
</dbReference>
<dbReference type="SUPFAM" id="SSF88723">
    <property type="entry name" value="PIN domain-like"/>
    <property type="match status" value="1"/>
</dbReference>
<keyword evidence="2" id="KW-0540">Nuclease</keyword>
<dbReference type="GO" id="GO:0016787">
    <property type="term" value="F:hydrolase activity"/>
    <property type="evidence" value="ECO:0007669"/>
    <property type="project" value="UniProtKB-KW"/>
</dbReference>
<dbReference type="SMART" id="SM00670">
    <property type="entry name" value="PINc"/>
    <property type="match status" value="1"/>
</dbReference>
<dbReference type="EMBL" id="WSLF01000011">
    <property type="protein sequence ID" value="KAE9631993.1"/>
    <property type="molecule type" value="Genomic_DNA"/>
</dbReference>
<organism evidence="7 8">
    <name type="scientific">Defluviitalea raffinosedens</name>
    <dbReference type="NCBI Taxonomy" id="1450156"/>
    <lineage>
        <taxon>Bacteria</taxon>
        <taxon>Bacillati</taxon>
        <taxon>Bacillota</taxon>
        <taxon>Clostridia</taxon>
        <taxon>Lachnospirales</taxon>
        <taxon>Defluviitaleaceae</taxon>
        <taxon>Defluviitalea</taxon>
    </lineage>
</organism>
<dbReference type="Gene3D" id="2.40.50.140">
    <property type="entry name" value="Nucleic acid-binding proteins"/>
    <property type="match status" value="1"/>
</dbReference>
<feature type="transmembrane region" description="Helical" evidence="5">
    <location>
        <begin position="7"/>
        <end position="28"/>
    </location>
</feature>
<keyword evidence="5" id="KW-1133">Transmembrane helix</keyword>
<accession>A0A7C8HH71</accession>
<proteinExistence type="predicted"/>
<keyword evidence="5" id="KW-0472">Membrane</keyword>
<evidence type="ECO:0000256" key="3">
    <source>
        <dbReference type="ARBA" id="ARBA00022801"/>
    </source>
</evidence>
<keyword evidence="8" id="KW-1185">Reference proteome</keyword>
<dbReference type="PANTHER" id="PTHR11603:SF147">
    <property type="entry name" value="MEMBRANE PROTEIN"/>
    <property type="match status" value="1"/>
</dbReference>